<keyword evidence="4 7" id="KW-0175">Coiled coil</keyword>
<sequence length="289" mass="33382">MSYRDLRNFTEMMRALGYPRLISMENFRTPNFQLVAEILAWLVNRYDPSADLPTEVDTEQDRVIFIKSIAQFMATKAHVKLNTKKLYMADGHAVKELLKISSLLYTAMTTHQKSGLSEDTSTQKNMELSVKSTDLKACRQLASEITARGAKLHELLGREVELRDLRRTALSQTVDIEELERGIASSISAVKTEIERVQQMLGNLGGDEASLEVKIENKRQELERNQKRLRSLANVRPAYMDEYERVEVDLQKQYSVYVEKHCHLSYLEHQLDLVNEAEHHEHEVCTYLH</sequence>
<dbReference type="GO" id="GO:0060271">
    <property type="term" value="P:cilium assembly"/>
    <property type="evidence" value="ECO:0007669"/>
    <property type="project" value="TreeGrafter"/>
</dbReference>
<comment type="caution">
    <text evidence="8">The sequence shown here is derived from an EMBL/GenBank/DDBJ whole genome shotgun (WGS) entry which is preliminary data.</text>
</comment>
<evidence type="ECO:0000256" key="5">
    <source>
        <dbReference type="ARBA" id="ARBA00023069"/>
    </source>
</evidence>
<dbReference type="Pfam" id="PF10234">
    <property type="entry name" value="Cluap1"/>
    <property type="match status" value="1"/>
</dbReference>
<evidence type="ECO:0000313" key="8">
    <source>
        <dbReference type="EMBL" id="CAI8055891.1"/>
    </source>
</evidence>
<evidence type="ECO:0000256" key="6">
    <source>
        <dbReference type="ARBA" id="ARBA00023273"/>
    </source>
</evidence>
<keyword evidence="6" id="KW-0966">Cell projection</keyword>
<keyword evidence="3" id="KW-0970">Cilium biogenesis/degradation</keyword>
<dbReference type="AlphaFoldDB" id="A0AA35TYA3"/>
<dbReference type="GO" id="GO:0005815">
    <property type="term" value="C:microtubule organizing center"/>
    <property type="evidence" value="ECO:0007669"/>
    <property type="project" value="TreeGrafter"/>
</dbReference>
<proteinExistence type="inferred from homology"/>
<dbReference type="EMBL" id="CASHTH010004314">
    <property type="protein sequence ID" value="CAI8055891.1"/>
    <property type="molecule type" value="Genomic_DNA"/>
</dbReference>
<evidence type="ECO:0000256" key="4">
    <source>
        <dbReference type="ARBA" id="ARBA00023054"/>
    </source>
</evidence>
<reference evidence="8" key="1">
    <citation type="submission" date="2023-03" db="EMBL/GenBank/DDBJ databases">
        <authorList>
            <person name="Steffen K."/>
            <person name="Cardenas P."/>
        </authorList>
    </citation>
    <scope>NUCLEOTIDE SEQUENCE</scope>
</reference>
<feature type="coiled-coil region" evidence="7">
    <location>
        <begin position="208"/>
        <end position="235"/>
    </location>
</feature>
<dbReference type="Proteomes" id="UP001174909">
    <property type="component" value="Unassembled WGS sequence"/>
</dbReference>
<comment type="similarity">
    <text evidence="2">Belongs to the CLUAP1 family.</text>
</comment>
<keyword evidence="9" id="KW-1185">Reference proteome</keyword>
<dbReference type="InterPro" id="IPR019366">
    <property type="entry name" value="Clusterin-associated_protein-1"/>
</dbReference>
<protein>
    <submittedName>
        <fullName evidence="8">Clusterin-associated protein 1</fullName>
    </submittedName>
</protein>
<evidence type="ECO:0000256" key="7">
    <source>
        <dbReference type="SAM" id="Coils"/>
    </source>
</evidence>
<dbReference type="GO" id="GO:0005929">
    <property type="term" value="C:cilium"/>
    <property type="evidence" value="ECO:0007669"/>
    <property type="project" value="UniProtKB-SubCell"/>
</dbReference>
<dbReference type="GO" id="GO:0030992">
    <property type="term" value="C:intraciliary transport particle B"/>
    <property type="evidence" value="ECO:0007669"/>
    <property type="project" value="TreeGrafter"/>
</dbReference>
<evidence type="ECO:0000256" key="1">
    <source>
        <dbReference type="ARBA" id="ARBA00004138"/>
    </source>
</evidence>
<accession>A0AA35TYA3</accession>
<gene>
    <name evidence="8" type="ORF">GBAR_LOCUS30470</name>
</gene>
<evidence type="ECO:0000256" key="2">
    <source>
        <dbReference type="ARBA" id="ARBA00008340"/>
    </source>
</evidence>
<name>A0AA35TYA3_GEOBA</name>
<evidence type="ECO:0000313" key="9">
    <source>
        <dbReference type="Proteomes" id="UP001174909"/>
    </source>
</evidence>
<evidence type="ECO:0000256" key="3">
    <source>
        <dbReference type="ARBA" id="ARBA00022794"/>
    </source>
</evidence>
<keyword evidence="5" id="KW-0969">Cilium</keyword>
<comment type="subcellular location">
    <subcellularLocation>
        <location evidence="1">Cell projection</location>
        <location evidence="1">Cilium</location>
    </subcellularLocation>
</comment>
<dbReference type="PANTHER" id="PTHR21547">
    <property type="entry name" value="CLUSTERIN ASSOCIATED PROTEIN 1"/>
    <property type="match status" value="1"/>
</dbReference>
<dbReference type="PANTHER" id="PTHR21547:SF0">
    <property type="entry name" value="CLUSTERIN-ASSOCIATED PROTEIN 1"/>
    <property type="match status" value="1"/>
</dbReference>
<organism evidence="8 9">
    <name type="scientific">Geodia barretti</name>
    <name type="common">Barrett's horny sponge</name>
    <dbReference type="NCBI Taxonomy" id="519541"/>
    <lineage>
        <taxon>Eukaryota</taxon>
        <taxon>Metazoa</taxon>
        <taxon>Porifera</taxon>
        <taxon>Demospongiae</taxon>
        <taxon>Heteroscleromorpha</taxon>
        <taxon>Tetractinellida</taxon>
        <taxon>Astrophorina</taxon>
        <taxon>Geodiidae</taxon>
        <taxon>Geodia</taxon>
    </lineage>
</organism>